<dbReference type="RefSeq" id="WP_082213277.1">
    <property type="nucleotide sequence ID" value="NZ_FUZA01000001.1"/>
</dbReference>
<dbReference type="OrthoDB" id="942534at2"/>
<dbReference type="EMBL" id="FUZA01000001">
    <property type="protein sequence ID" value="SKB52265.1"/>
    <property type="molecule type" value="Genomic_DNA"/>
</dbReference>
<keyword evidence="2" id="KW-1185">Reference proteome</keyword>
<organism evidence="1 2">
    <name type="scientific">Dyadobacter psychrophilus</name>
    <dbReference type="NCBI Taxonomy" id="651661"/>
    <lineage>
        <taxon>Bacteria</taxon>
        <taxon>Pseudomonadati</taxon>
        <taxon>Bacteroidota</taxon>
        <taxon>Cytophagia</taxon>
        <taxon>Cytophagales</taxon>
        <taxon>Spirosomataceae</taxon>
        <taxon>Dyadobacter</taxon>
    </lineage>
</organism>
<protein>
    <submittedName>
        <fullName evidence="1">Uncharacterized protein</fullName>
    </submittedName>
</protein>
<dbReference type="STRING" id="651661.SAMN05660293_00725"/>
<evidence type="ECO:0000313" key="2">
    <source>
        <dbReference type="Proteomes" id="UP000190897"/>
    </source>
</evidence>
<proteinExistence type="predicted"/>
<evidence type="ECO:0000313" key="1">
    <source>
        <dbReference type="EMBL" id="SKB52265.1"/>
    </source>
</evidence>
<dbReference type="InterPro" id="IPR053842">
    <property type="entry name" value="NikA-like"/>
</dbReference>
<sequence length="220" mass="26040">MKSKRKGRPPKEEKVVRRDHFSVWVTKDEKVEINQLVEKSGLSASQFFLTLALDTPIKRPQKKTLPARTAEMIRTLEQLSGILSLAVLKTKDHQMQSRQWMQSSQHLRLLSQIITLWIFEDFEIRIFHKTLNNVQEWMHQLTLYIQQILPESQNKTSILETTENIFRNAQELLAKYESYYQPGELAGQLRIWKSEVSDHPDQVHKMIEEKVRAMLKRFDL</sequence>
<accession>A0A1T5BYQ6</accession>
<name>A0A1T5BYQ6_9BACT</name>
<dbReference type="Pfam" id="PF21983">
    <property type="entry name" value="NikA-like"/>
    <property type="match status" value="1"/>
</dbReference>
<reference evidence="2" key="1">
    <citation type="submission" date="2017-02" db="EMBL/GenBank/DDBJ databases">
        <authorList>
            <person name="Varghese N."/>
            <person name="Submissions S."/>
        </authorList>
    </citation>
    <scope>NUCLEOTIDE SEQUENCE [LARGE SCALE GENOMIC DNA]</scope>
    <source>
        <strain evidence="2">DSM 22270</strain>
    </source>
</reference>
<gene>
    <name evidence="1" type="ORF">SAMN05660293_00725</name>
</gene>
<dbReference type="Proteomes" id="UP000190897">
    <property type="component" value="Unassembled WGS sequence"/>
</dbReference>
<dbReference type="AlphaFoldDB" id="A0A1T5BYQ6"/>